<evidence type="ECO:0000256" key="1">
    <source>
        <dbReference type="ARBA" id="ARBA00009589"/>
    </source>
</evidence>
<dbReference type="AlphaFoldDB" id="A0A4Q0VRE7"/>
<evidence type="ECO:0000313" key="4">
    <source>
        <dbReference type="EMBL" id="RXI99433.1"/>
    </source>
</evidence>
<dbReference type="GO" id="GO:0016787">
    <property type="term" value="F:hydrolase activity"/>
    <property type="evidence" value="ECO:0007669"/>
    <property type="project" value="UniProtKB-KW"/>
</dbReference>
<dbReference type="EMBL" id="QOUX01000045">
    <property type="protein sequence ID" value="RXI99433.1"/>
    <property type="molecule type" value="Genomic_DNA"/>
</dbReference>
<organism evidence="4 5">
    <name type="scientific">Anaerobacillus alkaliphilus</name>
    <dbReference type="NCBI Taxonomy" id="1548597"/>
    <lineage>
        <taxon>Bacteria</taxon>
        <taxon>Bacillati</taxon>
        <taxon>Bacillota</taxon>
        <taxon>Bacilli</taxon>
        <taxon>Bacillales</taxon>
        <taxon>Bacillaceae</taxon>
        <taxon>Anaerobacillus</taxon>
    </lineage>
</organism>
<dbReference type="EC" id="3.1.3.-" evidence="3"/>
<dbReference type="PANTHER" id="PTHR35134">
    <property type="entry name" value="NUCLEOTIDASE YQFW-RELATED"/>
    <property type="match status" value="1"/>
</dbReference>
<evidence type="ECO:0000256" key="2">
    <source>
        <dbReference type="ARBA" id="ARBA00022801"/>
    </source>
</evidence>
<dbReference type="SUPFAM" id="SSF56784">
    <property type="entry name" value="HAD-like"/>
    <property type="match status" value="1"/>
</dbReference>
<sequence length="189" mass="22395">MNKQMRFGLDIDGTVTCPETFIPYLNEHFQTNISLSDITQYEISAILNVTKEEFWQWMSKHEPIIYANAKIANFFTEAIKNWQDTHHFTYISARGNHLFEVTENWFKKNNIPFHQIELLGQHDKLNAIRKNDIDIFFEDKHDNACDIAEECKIPVILIDTPYNQDPVPHQVIRVKDWNEASTWVNNWLK</sequence>
<dbReference type="OrthoDB" id="2471595at2"/>
<proteinExistence type="inferred from homology"/>
<gene>
    <name evidence="4" type="ORF">DS745_14480</name>
</gene>
<dbReference type="Gene3D" id="3.40.50.1000">
    <property type="entry name" value="HAD superfamily/HAD-like"/>
    <property type="match status" value="1"/>
</dbReference>
<dbReference type="Proteomes" id="UP000290649">
    <property type="component" value="Unassembled WGS sequence"/>
</dbReference>
<name>A0A4Q0VRE7_9BACI</name>
<dbReference type="InterPro" id="IPR052419">
    <property type="entry name" value="5_3-deoxyribonucleotidase-like"/>
</dbReference>
<keyword evidence="2 3" id="KW-0378">Hydrolase</keyword>
<dbReference type="PIRSF" id="PIRSF021362">
    <property type="entry name" value="UCP021362_HAD"/>
    <property type="match status" value="1"/>
</dbReference>
<evidence type="ECO:0000313" key="5">
    <source>
        <dbReference type="Proteomes" id="UP000290649"/>
    </source>
</evidence>
<dbReference type="InterPro" id="IPR023214">
    <property type="entry name" value="HAD_sf"/>
</dbReference>
<comment type="caution">
    <text evidence="4">The sequence shown here is derived from an EMBL/GenBank/DDBJ whole genome shotgun (WGS) entry which is preliminary data.</text>
</comment>
<accession>A0A4Q0VRE7</accession>
<comment type="similarity">
    <text evidence="1 3">Belongs to the 5'(3')-deoxyribonucleotidase family.</text>
</comment>
<reference evidence="4 5" key="1">
    <citation type="journal article" date="2019" name="Int. J. Syst. Evol. Microbiol.">
        <title>Anaerobacillus alkaliphilus sp. nov., a novel alkaliphilic and moderately halophilic bacterium.</title>
        <authorList>
            <person name="Borsodi A.K."/>
            <person name="Aszalos J.M."/>
            <person name="Bihari P."/>
            <person name="Nagy I."/>
            <person name="Schumann P."/>
            <person name="Sproer C."/>
            <person name="Kovacs A.L."/>
            <person name="Boka K."/>
            <person name="Dobosy P."/>
            <person name="Ovari M."/>
            <person name="Szili-Kovacs T."/>
            <person name="Toth E."/>
        </authorList>
    </citation>
    <scope>NUCLEOTIDE SEQUENCE [LARGE SCALE GENOMIC DNA]</scope>
    <source>
        <strain evidence="4 5">B16-10</strain>
    </source>
</reference>
<dbReference type="InterPro" id="IPR036412">
    <property type="entry name" value="HAD-like_sf"/>
</dbReference>
<keyword evidence="5" id="KW-1185">Reference proteome</keyword>
<dbReference type="PANTHER" id="PTHR35134:SF2">
    <property type="entry name" value="NUCLEOTIDASE YQFW-RELATED"/>
    <property type="match status" value="1"/>
</dbReference>
<protein>
    <recommendedName>
        <fullName evidence="3">Nucleotidase</fullName>
        <ecNumber evidence="3">3.1.3.-</ecNumber>
    </recommendedName>
</protein>
<dbReference type="RefSeq" id="WP_129078943.1">
    <property type="nucleotide sequence ID" value="NZ_QOUX01000045.1"/>
</dbReference>
<evidence type="ECO:0000256" key="3">
    <source>
        <dbReference type="PIRNR" id="PIRNR021362"/>
    </source>
</evidence>
<dbReference type="InterPro" id="IPR009206">
    <property type="entry name" value="Nucleotidase_putative"/>
</dbReference>